<organism evidence="8 9">
    <name type="scientific">Bradyrhizobium jicamae</name>
    <dbReference type="NCBI Taxonomy" id="280332"/>
    <lineage>
        <taxon>Bacteria</taxon>
        <taxon>Pseudomonadati</taxon>
        <taxon>Pseudomonadota</taxon>
        <taxon>Alphaproteobacteria</taxon>
        <taxon>Hyphomicrobiales</taxon>
        <taxon>Nitrobacteraceae</taxon>
        <taxon>Bradyrhizobium</taxon>
    </lineage>
</organism>
<dbReference type="Proteomes" id="UP001315278">
    <property type="component" value="Unassembled WGS sequence"/>
</dbReference>
<evidence type="ECO:0000256" key="4">
    <source>
        <dbReference type="ARBA" id="ARBA00022679"/>
    </source>
</evidence>
<keyword evidence="4" id="KW-0808">Transferase</keyword>
<evidence type="ECO:0000256" key="6">
    <source>
        <dbReference type="ARBA" id="ARBA00022777"/>
    </source>
</evidence>
<reference evidence="9" key="1">
    <citation type="journal article" date="2021" name="ISME J.">
        <title>Evolutionary origin and ecological implication of a unique nif island in free-living Bradyrhizobium lineages.</title>
        <authorList>
            <person name="Tao J."/>
        </authorList>
    </citation>
    <scope>NUCLEOTIDE SEQUENCE [LARGE SCALE GENOMIC DNA]</scope>
    <source>
        <strain evidence="9">SZCCT0434</strain>
    </source>
</reference>
<evidence type="ECO:0000256" key="2">
    <source>
        <dbReference type="ARBA" id="ARBA00012438"/>
    </source>
</evidence>
<dbReference type="EMBL" id="JAFCJH010000032">
    <property type="protein sequence ID" value="MBR0798961.1"/>
    <property type="molecule type" value="Genomic_DNA"/>
</dbReference>
<keyword evidence="9" id="KW-1185">Reference proteome</keyword>
<dbReference type="Gene3D" id="3.30.565.10">
    <property type="entry name" value="Histidine kinase-like ATPase, C-terminal domain"/>
    <property type="match status" value="1"/>
</dbReference>
<evidence type="ECO:0000256" key="3">
    <source>
        <dbReference type="ARBA" id="ARBA00022553"/>
    </source>
</evidence>
<comment type="catalytic activity">
    <reaction evidence="1">
        <text>ATP + protein L-histidine = ADP + protein N-phospho-L-histidine.</text>
        <dbReference type="EC" id="2.7.13.3"/>
    </reaction>
</comment>
<dbReference type="PANTHER" id="PTHR41523:SF8">
    <property type="entry name" value="ETHYLENE RESPONSE SENSOR PROTEIN"/>
    <property type="match status" value="1"/>
</dbReference>
<keyword evidence="3" id="KW-0597">Phosphoprotein</keyword>
<comment type="caution">
    <text evidence="8">The sequence shown here is derived from an EMBL/GenBank/DDBJ whole genome shotgun (WGS) entry which is preliminary data.</text>
</comment>
<accession>A0ABS5FRM9</accession>
<sequence length="188" mass="20737">MALSRVQTLLTRVANVSLSLRSIVVDEVSVQAQHEGQYEIEGPDIDISPKAAEVMTPALHELSTNALKYGALSVPDGKVTVRWQIVDRRETPWLSLDWTECGQPTAEPEKPRRQGFGSELIEGRIPYELKGRGRLVIEPDGARCHFEFPLKGAPSILETSAPQRATVFGGTLDMTGEFDQPPNTCRRG</sequence>
<dbReference type="PANTHER" id="PTHR41523">
    <property type="entry name" value="TWO-COMPONENT SYSTEM SENSOR PROTEIN"/>
    <property type="match status" value="1"/>
</dbReference>
<evidence type="ECO:0000313" key="9">
    <source>
        <dbReference type="Proteomes" id="UP001315278"/>
    </source>
</evidence>
<protein>
    <recommendedName>
        <fullName evidence="2">histidine kinase</fullName>
        <ecNumber evidence="2">2.7.13.3</ecNumber>
    </recommendedName>
</protein>
<proteinExistence type="predicted"/>
<evidence type="ECO:0000313" key="8">
    <source>
        <dbReference type="EMBL" id="MBR0798961.1"/>
    </source>
</evidence>
<evidence type="ECO:0000256" key="5">
    <source>
        <dbReference type="ARBA" id="ARBA00022741"/>
    </source>
</evidence>
<name>A0ABS5FRM9_9BRAD</name>
<keyword evidence="5" id="KW-0547">Nucleotide-binding</keyword>
<dbReference type="InterPro" id="IPR036890">
    <property type="entry name" value="HATPase_C_sf"/>
</dbReference>
<keyword evidence="7" id="KW-0067">ATP-binding</keyword>
<evidence type="ECO:0000256" key="1">
    <source>
        <dbReference type="ARBA" id="ARBA00000085"/>
    </source>
</evidence>
<dbReference type="EC" id="2.7.13.3" evidence="2"/>
<evidence type="ECO:0000256" key="7">
    <source>
        <dbReference type="ARBA" id="ARBA00022840"/>
    </source>
</evidence>
<keyword evidence="6" id="KW-0418">Kinase</keyword>
<gene>
    <name evidence="8" type="ORF">JQ615_26590</name>
</gene>